<dbReference type="Pfam" id="PF13576">
    <property type="entry name" value="Pentapeptide_3"/>
    <property type="match status" value="1"/>
</dbReference>
<protein>
    <submittedName>
        <fullName evidence="1">Pentapeptide repeat-containing protein</fullName>
    </submittedName>
</protein>
<dbReference type="AlphaFoldDB" id="A0A109IIP5"/>
<gene>
    <name evidence="1" type="ORF">GA0070623_0275</name>
</gene>
<accession>A0A109IIP5</accession>
<dbReference type="EMBL" id="LT607752">
    <property type="protein sequence ID" value="SCG37088.1"/>
    <property type="molecule type" value="Genomic_DNA"/>
</dbReference>
<proteinExistence type="predicted"/>
<organism evidence="1 2">
    <name type="scientific">Micromonospora rifamycinica</name>
    <dbReference type="NCBI Taxonomy" id="291594"/>
    <lineage>
        <taxon>Bacteria</taxon>
        <taxon>Bacillati</taxon>
        <taxon>Actinomycetota</taxon>
        <taxon>Actinomycetes</taxon>
        <taxon>Micromonosporales</taxon>
        <taxon>Micromonosporaceae</taxon>
        <taxon>Micromonospora</taxon>
    </lineage>
</organism>
<dbReference type="InterPro" id="IPR001646">
    <property type="entry name" value="5peptide_repeat"/>
</dbReference>
<evidence type="ECO:0000313" key="2">
    <source>
        <dbReference type="Proteomes" id="UP000198226"/>
    </source>
</evidence>
<sequence>MTVGESDPVAFQGAVRAVAQETGAGRIAALRRLGELVAGRPGLRPPAVAALADGLRTPVGADGWDVDARREAGRVLATLLRPAAVAETPAGPVDLPAAPDLPGVDLDLRAATLVDLDLSRAVLGAGRFADATFLGTTSFADVRFTGVADFARTVWPGPARFSQARFLDHAAFGRARFRADADFTGARFAAFAWFGRGEDELWEDDPAWESTEETSPAPWDEPNEDDPHWPVAVLMGDYQEWSEGGDGARFVGPVSFRQARFTGPAWFFKARFAAAATFRQARFAGPVHLDQPTVDLTGATWADTADGGPVCWPLGWTPAVSARPDGAQLVPDDAVRPYAGQLADADPDVRRAGLAVLADLGDARPELRQRVVDTICGYLRMPLPFDLAGPRTDGQAVELELRRTAQRLLAARLRPSTDAVGGPPHWAGTDLMLCGATLVDLDLGGCHVGHADFTGAQFHGDTGFAGSVFTGATFRLGGDGRASFHGPVSFAGARLDLRRSVREVLGEVTCHAEVVIDEAVPPPQ</sequence>
<name>A0A109IIP5_9ACTN</name>
<dbReference type="Gene3D" id="2.160.20.80">
    <property type="entry name" value="E3 ubiquitin-protein ligase SopA"/>
    <property type="match status" value="2"/>
</dbReference>
<keyword evidence="2" id="KW-1185">Reference proteome</keyword>
<dbReference type="Proteomes" id="UP000198226">
    <property type="component" value="Chromosome I"/>
</dbReference>
<reference evidence="2" key="1">
    <citation type="submission" date="2016-06" db="EMBL/GenBank/DDBJ databases">
        <authorList>
            <person name="Varghese N."/>
            <person name="Submissions Spin"/>
        </authorList>
    </citation>
    <scope>NUCLEOTIDE SEQUENCE [LARGE SCALE GENOMIC DNA]</scope>
    <source>
        <strain evidence="2">DSM 44983</strain>
    </source>
</reference>
<evidence type="ECO:0000313" key="1">
    <source>
        <dbReference type="EMBL" id="SCG37088.1"/>
    </source>
</evidence>